<gene>
    <name evidence="1" type="ordered locus">KKY_1048</name>
</gene>
<protein>
    <recommendedName>
        <fullName evidence="3">PLD phosphodiesterase domain-containing protein</fullName>
    </recommendedName>
</protein>
<sequence>MENNLARLQKQLAGDGPAEKQVLLLKLLHEFETAPHFGERYLADADSAPQKWIARIGALLARAGLQHKIAFASTRHTSVQFWSGIREPFRQLLLAAAEEIKLELELDGHEDIGQVYGSQRQYDFLRDLKEIILGAQNEVFVVDPYFDGQSFETYLGPLGDSCSIRLLCRKYSSDVAGHVAAFKAQHGVNLELRKSGDLHDRLVIIDRSDCWLVGGSIKDAGTKPTYLVPLQPSISPTKVCIYEDLWQQATPI</sequence>
<proteinExistence type="predicted"/>
<keyword evidence="2" id="KW-1185">Reference proteome</keyword>
<dbReference type="Proteomes" id="UP000008850">
    <property type="component" value="Chromosome"/>
</dbReference>
<evidence type="ECO:0008006" key="3">
    <source>
        <dbReference type="Google" id="ProtNLM"/>
    </source>
</evidence>
<name>G4RGM4_PELHB</name>
<dbReference type="RefSeq" id="WP_014130232.1">
    <property type="nucleotide sequence ID" value="NC_016078.1"/>
</dbReference>
<evidence type="ECO:0000313" key="1">
    <source>
        <dbReference type="EMBL" id="AEQ51083.1"/>
    </source>
</evidence>
<organism evidence="1 2">
    <name type="scientific">Pelagibacterium halotolerans (strain DSM 22347 / JCM 15775 / CGMCC 1.7692 / B2)</name>
    <dbReference type="NCBI Taxonomy" id="1082931"/>
    <lineage>
        <taxon>Bacteria</taxon>
        <taxon>Pseudomonadati</taxon>
        <taxon>Pseudomonadota</taxon>
        <taxon>Alphaproteobacteria</taxon>
        <taxon>Hyphomicrobiales</taxon>
        <taxon>Devosiaceae</taxon>
        <taxon>Pelagibacterium</taxon>
    </lineage>
</organism>
<accession>G4RGM4</accession>
<dbReference type="EMBL" id="CP003075">
    <property type="protein sequence ID" value="AEQ51083.1"/>
    <property type="molecule type" value="Genomic_DNA"/>
</dbReference>
<dbReference type="STRING" id="1082931.KKY_1048"/>
<reference evidence="1 2" key="1">
    <citation type="journal article" date="2012" name="J. Bacteriol.">
        <title>Complete genome sequence of Pelagibacterium halotolerans B2T.</title>
        <authorList>
            <person name="Huo Y.Y."/>
            <person name="Cheng H."/>
            <person name="Han X.F."/>
            <person name="Jiang X.W."/>
            <person name="Sun C."/>
            <person name="Zhang X.Q."/>
            <person name="Zhu X.F."/>
            <person name="Liu Y.F."/>
            <person name="Li P.F."/>
            <person name="Ni P.X."/>
            <person name="Wu M."/>
        </authorList>
    </citation>
    <scope>NUCLEOTIDE SEQUENCE [LARGE SCALE GENOMIC DNA]</scope>
    <source>
        <strain evidence="2">DSM 22347 / JCM 15775 / CGMCC 1.7692 / B2</strain>
    </source>
</reference>
<dbReference type="eggNOG" id="ENOG5032Y0P">
    <property type="taxonomic scope" value="Bacteria"/>
</dbReference>
<dbReference type="AlphaFoldDB" id="G4RGM4"/>
<evidence type="ECO:0000313" key="2">
    <source>
        <dbReference type="Proteomes" id="UP000008850"/>
    </source>
</evidence>
<dbReference type="KEGG" id="phl:KKY_1048"/>
<dbReference type="HOGENOM" id="CLU_1102017_0_0_5"/>